<organism evidence="1 2">
    <name type="scientific">Batillaria attramentaria</name>
    <dbReference type="NCBI Taxonomy" id="370345"/>
    <lineage>
        <taxon>Eukaryota</taxon>
        <taxon>Metazoa</taxon>
        <taxon>Spiralia</taxon>
        <taxon>Lophotrochozoa</taxon>
        <taxon>Mollusca</taxon>
        <taxon>Gastropoda</taxon>
        <taxon>Caenogastropoda</taxon>
        <taxon>Sorbeoconcha</taxon>
        <taxon>Cerithioidea</taxon>
        <taxon>Batillariidae</taxon>
        <taxon>Batillaria</taxon>
    </lineage>
</organism>
<name>A0ABD0L1F2_9CAEN</name>
<protein>
    <submittedName>
        <fullName evidence="1">Uncharacterized protein</fullName>
    </submittedName>
</protein>
<accession>A0ABD0L1F2</accession>
<comment type="caution">
    <text evidence="1">The sequence shown here is derived from an EMBL/GenBank/DDBJ whole genome shotgun (WGS) entry which is preliminary data.</text>
</comment>
<dbReference type="EMBL" id="JACVVK020000094">
    <property type="protein sequence ID" value="KAK7493295.1"/>
    <property type="molecule type" value="Genomic_DNA"/>
</dbReference>
<dbReference type="AlphaFoldDB" id="A0ABD0L1F2"/>
<sequence length="97" mass="11000">MAARRIPRVVLTSDEDHGEGFKKRQEVLPFRHGQDKTTITAMLTSPAQMLRLRNYRRQADGTNMMDQDELALSVNPTQIEMAELSCLPSTFLRLPVG</sequence>
<dbReference type="Proteomes" id="UP001519460">
    <property type="component" value="Unassembled WGS sequence"/>
</dbReference>
<gene>
    <name evidence="1" type="ORF">BaRGS_00015421</name>
</gene>
<evidence type="ECO:0000313" key="1">
    <source>
        <dbReference type="EMBL" id="KAK7493295.1"/>
    </source>
</evidence>
<keyword evidence="2" id="KW-1185">Reference proteome</keyword>
<proteinExistence type="predicted"/>
<evidence type="ECO:0000313" key="2">
    <source>
        <dbReference type="Proteomes" id="UP001519460"/>
    </source>
</evidence>
<reference evidence="1 2" key="1">
    <citation type="journal article" date="2023" name="Sci. Data">
        <title>Genome assembly of the Korean intertidal mud-creeper Batillaria attramentaria.</title>
        <authorList>
            <person name="Patra A.K."/>
            <person name="Ho P.T."/>
            <person name="Jun S."/>
            <person name="Lee S.J."/>
            <person name="Kim Y."/>
            <person name="Won Y.J."/>
        </authorList>
    </citation>
    <scope>NUCLEOTIDE SEQUENCE [LARGE SCALE GENOMIC DNA]</scope>
    <source>
        <strain evidence="1">Wonlab-2016</strain>
    </source>
</reference>